<feature type="transmembrane region" description="Helical" evidence="9">
    <location>
        <begin position="179"/>
        <end position="198"/>
    </location>
</feature>
<organism evidence="11 12">
    <name type="scientific">Novacetimonas maltaceti</name>
    <dbReference type="NCBI Taxonomy" id="1203393"/>
    <lineage>
        <taxon>Bacteria</taxon>
        <taxon>Pseudomonadati</taxon>
        <taxon>Pseudomonadota</taxon>
        <taxon>Alphaproteobacteria</taxon>
        <taxon>Acetobacterales</taxon>
        <taxon>Acetobacteraceae</taxon>
        <taxon>Novacetimonas</taxon>
    </lineage>
</organism>
<dbReference type="Proteomes" id="UP000237344">
    <property type="component" value="Unassembled WGS sequence"/>
</dbReference>
<keyword evidence="4" id="KW-1003">Cell membrane</keyword>
<gene>
    <name evidence="11" type="primary">ssuC_2</name>
    <name evidence="11" type="ORF">KMAL_19570</name>
</gene>
<evidence type="ECO:0000256" key="7">
    <source>
        <dbReference type="ARBA" id="ARBA00023136"/>
    </source>
</evidence>
<dbReference type="Gene3D" id="1.10.3720.10">
    <property type="entry name" value="MetI-like"/>
    <property type="match status" value="1"/>
</dbReference>
<feature type="transmembrane region" description="Helical" evidence="9">
    <location>
        <begin position="153"/>
        <end position="173"/>
    </location>
</feature>
<keyword evidence="7 9" id="KW-0472">Membrane</keyword>
<dbReference type="GO" id="GO:0042918">
    <property type="term" value="P:alkanesulfonate transmembrane transport"/>
    <property type="evidence" value="ECO:0007669"/>
    <property type="project" value="UniProtKB-ARBA"/>
</dbReference>
<name>A0A2S3W1E7_9PROT</name>
<dbReference type="SUPFAM" id="SSF161098">
    <property type="entry name" value="MetI-like"/>
    <property type="match status" value="1"/>
</dbReference>
<dbReference type="EMBL" id="POTC01000025">
    <property type="protein sequence ID" value="POF62383.1"/>
    <property type="molecule type" value="Genomic_DNA"/>
</dbReference>
<evidence type="ECO:0000313" key="11">
    <source>
        <dbReference type="EMBL" id="POF62383.1"/>
    </source>
</evidence>
<feature type="domain" description="ABC transmembrane type-1" evidence="10">
    <location>
        <begin position="113"/>
        <end position="293"/>
    </location>
</feature>
<protein>
    <submittedName>
        <fullName evidence="11">Putative aliphatic sulfonates transport permease protein SsuC</fullName>
    </submittedName>
</protein>
<feature type="transmembrane region" description="Helical" evidence="9">
    <location>
        <begin position="269"/>
        <end position="289"/>
    </location>
</feature>
<keyword evidence="5 9" id="KW-0812">Transmembrane</keyword>
<comment type="function">
    <text evidence="8">Probably part of an ABC transporter complex. Probably responsible for the translocation of the substrate across the membrane.</text>
</comment>
<evidence type="ECO:0000256" key="9">
    <source>
        <dbReference type="RuleBase" id="RU363032"/>
    </source>
</evidence>
<dbReference type="PANTHER" id="PTHR30151:SF38">
    <property type="entry name" value="ALIPHATIC SULFONATES TRANSPORT PERMEASE PROTEIN SSUC-RELATED"/>
    <property type="match status" value="1"/>
</dbReference>
<comment type="similarity">
    <text evidence="2 9">Belongs to the binding-protein-dependent transport system permease family.</text>
</comment>
<dbReference type="GO" id="GO:0005886">
    <property type="term" value="C:plasma membrane"/>
    <property type="evidence" value="ECO:0007669"/>
    <property type="project" value="UniProtKB-SubCell"/>
</dbReference>
<keyword evidence="12" id="KW-1185">Reference proteome</keyword>
<evidence type="ECO:0000256" key="4">
    <source>
        <dbReference type="ARBA" id="ARBA00022475"/>
    </source>
</evidence>
<sequence>MLDEVKSAMEKAQALPQPITCREDQSGVMKELTDIGAGRRQGRAARIPHPPWRARLRAWGGGWQRYASSLVMLGAWQAASSAGLIPSRILSSPLQILHTGWALACDGTLSTNLEISLLRASAGLGLAVTAGVILALVAGLSRVGENIVDAPLQVIRTLPALALVPLFILWFGIGEWPKILLVALGAMFPVYLNLHKGIRTVDPKLMEMASLLGLSRRATIRHVVIPGALPDFLIGLRFAVGISWLMLVVAEQVNAESGIGHMMMDAQDFLRTDIILVGLVIYGVLGLLSDQAVRLLEARLLAWRPLRERGA</sequence>
<evidence type="ECO:0000256" key="1">
    <source>
        <dbReference type="ARBA" id="ARBA00004651"/>
    </source>
</evidence>
<keyword evidence="3 9" id="KW-0813">Transport</keyword>
<evidence type="ECO:0000256" key="2">
    <source>
        <dbReference type="ARBA" id="ARBA00009306"/>
    </source>
</evidence>
<evidence type="ECO:0000256" key="8">
    <source>
        <dbReference type="ARBA" id="ARBA00056719"/>
    </source>
</evidence>
<dbReference type="InterPro" id="IPR035906">
    <property type="entry name" value="MetI-like_sf"/>
</dbReference>
<comment type="caution">
    <text evidence="11">The sequence shown here is derived from an EMBL/GenBank/DDBJ whole genome shotgun (WGS) entry which is preliminary data.</text>
</comment>
<evidence type="ECO:0000256" key="5">
    <source>
        <dbReference type="ARBA" id="ARBA00022692"/>
    </source>
</evidence>
<dbReference type="PANTHER" id="PTHR30151">
    <property type="entry name" value="ALKANE SULFONATE ABC TRANSPORTER-RELATED, MEMBRANE SUBUNIT"/>
    <property type="match status" value="1"/>
</dbReference>
<reference evidence="11 12" key="1">
    <citation type="submission" date="2018-01" db="EMBL/GenBank/DDBJ databases">
        <title>Draft Genome Sequence of Komagataeibacter maltaceti LMG 1529, a Vinegar Producing Acetic Acid Bacterium Isolated from Malt Vinegar Brewery Acetifiers.</title>
        <authorList>
            <person name="Zhang Q."/>
            <person name="Hollensteiner J."/>
            <person name="Poehlein A."/>
            <person name="Daniel R."/>
        </authorList>
    </citation>
    <scope>NUCLEOTIDE SEQUENCE [LARGE SCALE GENOMIC DNA]</scope>
    <source>
        <strain evidence="11 12">LMG 1529</strain>
    </source>
</reference>
<feature type="transmembrane region" description="Helical" evidence="9">
    <location>
        <begin position="120"/>
        <end position="141"/>
    </location>
</feature>
<dbReference type="FunFam" id="1.10.3720.10:FF:000003">
    <property type="entry name" value="Aliphatic sulfonate ABC transporter permease"/>
    <property type="match status" value="1"/>
</dbReference>
<dbReference type="PROSITE" id="PS50928">
    <property type="entry name" value="ABC_TM1"/>
    <property type="match status" value="1"/>
</dbReference>
<feature type="transmembrane region" description="Helical" evidence="9">
    <location>
        <begin position="223"/>
        <end position="249"/>
    </location>
</feature>
<evidence type="ECO:0000256" key="3">
    <source>
        <dbReference type="ARBA" id="ARBA00022448"/>
    </source>
</evidence>
<evidence type="ECO:0000313" key="12">
    <source>
        <dbReference type="Proteomes" id="UP000237344"/>
    </source>
</evidence>
<evidence type="ECO:0000259" key="10">
    <source>
        <dbReference type="PROSITE" id="PS50928"/>
    </source>
</evidence>
<evidence type="ECO:0000256" key="6">
    <source>
        <dbReference type="ARBA" id="ARBA00022989"/>
    </source>
</evidence>
<keyword evidence="6 9" id="KW-1133">Transmembrane helix</keyword>
<dbReference type="AlphaFoldDB" id="A0A2S3W1E7"/>
<proteinExistence type="inferred from homology"/>
<accession>A0A2S3W1E7</accession>
<comment type="subcellular location">
    <subcellularLocation>
        <location evidence="1 9">Cell membrane</location>
        <topology evidence="1 9">Multi-pass membrane protein</topology>
    </subcellularLocation>
</comment>
<dbReference type="InterPro" id="IPR000515">
    <property type="entry name" value="MetI-like"/>
</dbReference>
<dbReference type="CDD" id="cd06261">
    <property type="entry name" value="TM_PBP2"/>
    <property type="match status" value="1"/>
</dbReference>
<dbReference type="Pfam" id="PF00528">
    <property type="entry name" value="BPD_transp_1"/>
    <property type="match status" value="1"/>
</dbReference>